<sequence>MLRLPPTTRKARADQRQQQQQQQQAAAAPAREPNLKTGEQGPAKRASESEREWLANHTLSHRQPSLSPIPIITTHRIVDSPSARRYIHQLSFQFRPLLLVSFSPAVASPQQQQRGSGIGSGIGTQQPALSSAHSALILSSARVAAVVAIAIADTTPPRLHLQRVRLVSPSEEPI</sequence>
<dbReference type="AlphaFoldDB" id="A0A081CEN1"/>
<dbReference type="HOGENOM" id="CLU_1539806_0_0_1"/>
<organism evidence="2">
    <name type="scientific">Pseudozyma antarctica</name>
    <name type="common">Yeast</name>
    <name type="synonym">Candida antarctica</name>
    <dbReference type="NCBI Taxonomy" id="84753"/>
    <lineage>
        <taxon>Eukaryota</taxon>
        <taxon>Fungi</taxon>
        <taxon>Dikarya</taxon>
        <taxon>Basidiomycota</taxon>
        <taxon>Ustilaginomycotina</taxon>
        <taxon>Ustilaginomycetes</taxon>
        <taxon>Ustilaginales</taxon>
        <taxon>Ustilaginaceae</taxon>
        <taxon>Moesziomyces</taxon>
    </lineage>
</organism>
<name>A0A081CEN1_PSEA2</name>
<gene>
    <name evidence="2" type="ORF">PAN0_007d3344</name>
</gene>
<dbReference type="RefSeq" id="XP_014656914.1">
    <property type="nucleotide sequence ID" value="XM_014801428.1"/>
</dbReference>
<proteinExistence type="predicted"/>
<dbReference type="EMBL" id="DF830074">
    <property type="protein sequence ID" value="GAK65127.1"/>
    <property type="molecule type" value="Genomic_DNA"/>
</dbReference>
<dbReference type="GeneID" id="26304186"/>
<dbReference type="Proteomes" id="UP000053758">
    <property type="component" value="Unassembled WGS sequence"/>
</dbReference>
<evidence type="ECO:0000313" key="2">
    <source>
        <dbReference type="EMBL" id="GAK65127.1"/>
    </source>
</evidence>
<keyword evidence="3" id="KW-1185">Reference proteome</keyword>
<reference evidence="2" key="1">
    <citation type="submission" date="2014-07" db="EMBL/GenBank/DDBJ databases">
        <title>Draft genome sequence of the yeast Pseudozyma antarctica JCM 10317 known as a producer of lipase B which used in a wide range of industrial applications.</title>
        <authorList>
            <person name="Morita T."/>
            <person name="Saika A."/>
            <person name="Koike H."/>
        </authorList>
    </citation>
    <scope>NUCLEOTIDE SEQUENCE</scope>
    <source>
        <strain evidence="2">JCM 10317</strain>
    </source>
</reference>
<feature type="compositionally biased region" description="Low complexity" evidence="1">
    <location>
        <begin position="16"/>
        <end position="31"/>
    </location>
</feature>
<evidence type="ECO:0000256" key="1">
    <source>
        <dbReference type="SAM" id="MobiDB-lite"/>
    </source>
</evidence>
<protein>
    <submittedName>
        <fullName evidence="2">Uncharacterized protein</fullName>
    </submittedName>
</protein>
<accession>A0A081CEN1</accession>
<feature type="region of interest" description="Disordered" evidence="1">
    <location>
        <begin position="1"/>
        <end position="51"/>
    </location>
</feature>
<evidence type="ECO:0000313" key="3">
    <source>
        <dbReference type="Proteomes" id="UP000053758"/>
    </source>
</evidence>